<organism evidence="6 7">
    <name type="scientific">Mycoplasma iguanae</name>
    <dbReference type="NCBI Taxonomy" id="292461"/>
    <lineage>
        <taxon>Bacteria</taxon>
        <taxon>Bacillati</taxon>
        <taxon>Mycoplasmatota</taxon>
        <taxon>Mollicutes</taxon>
        <taxon>Mycoplasmataceae</taxon>
        <taxon>Mycoplasma</taxon>
    </lineage>
</organism>
<proteinExistence type="predicted"/>
<dbReference type="InterPro" id="IPR013611">
    <property type="entry name" value="Transp-assoc_OB_typ2"/>
</dbReference>
<dbReference type="Pfam" id="PF08402">
    <property type="entry name" value="TOBE_2"/>
    <property type="match status" value="1"/>
</dbReference>
<evidence type="ECO:0000256" key="1">
    <source>
        <dbReference type="ARBA" id="ARBA00022448"/>
    </source>
</evidence>
<dbReference type="PANTHER" id="PTHR43875">
    <property type="entry name" value="MALTODEXTRIN IMPORT ATP-BINDING PROTEIN MSMX"/>
    <property type="match status" value="1"/>
</dbReference>
<feature type="coiled-coil region" evidence="4">
    <location>
        <begin position="287"/>
        <end position="314"/>
    </location>
</feature>
<dbReference type="InterPro" id="IPR027417">
    <property type="entry name" value="P-loop_NTPase"/>
</dbReference>
<name>A0ABY5R974_9MOLU</name>
<dbReference type="InterPro" id="IPR047641">
    <property type="entry name" value="ABC_transpr_MalK/UgpC-like"/>
</dbReference>
<dbReference type="InterPro" id="IPR017871">
    <property type="entry name" value="ABC_transporter-like_CS"/>
</dbReference>
<accession>A0ABY5R974</accession>
<dbReference type="PROSITE" id="PS50893">
    <property type="entry name" value="ABC_TRANSPORTER_2"/>
    <property type="match status" value="1"/>
</dbReference>
<dbReference type="Proteomes" id="UP001059252">
    <property type="component" value="Chromosome"/>
</dbReference>
<reference evidence="6" key="1">
    <citation type="submission" date="2022-08" db="EMBL/GenBank/DDBJ databases">
        <title>Complete genome of Mycoplasma iguanae type strain 2327.</title>
        <authorList>
            <person name="Spergser J."/>
        </authorList>
    </citation>
    <scope>NUCLEOTIDE SEQUENCE</scope>
    <source>
        <strain evidence="6">2327</strain>
    </source>
</reference>
<evidence type="ECO:0000256" key="3">
    <source>
        <dbReference type="ARBA" id="ARBA00022840"/>
    </source>
</evidence>
<dbReference type="InterPro" id="IPR003593">
    <property type="entry name" value="AAA+_ATPase"/>
</dbReference>
<evidence type="ECO:0000313" key="7">
    <source>
        <dbReference type="Proteomes" id="UP001059252"/>
    </source>
</evidence>
<keyword evidence="4" id="KW-0175">Coiled coil</keyword>
<dbReference type="PROSITE" id="PS00211">
    <property type="entry name" value="ABC_TRANSPORTER_1"/>
    <property type="match status" value="1"/>
</dbReference>
<dbReference type="SUPFAM" id="SSF52540">
    <property type="entry name" value="P-loop containing nucleoside triphosphate hydrolases"/>
    <property type="match status" value="1"/>
</dbReference>
<keyword evidence="2" id="KW-0547">Nucleotide-binding</keyword>
<dbReference type="Gene3D" id="3.40.50.300">
    <property type="entry name" value="P-loop containing nucleotide triphosphate hydrolases"/>
    <property type="match status" value="2"/>
</dbReference>
<dbReference type="RefSeq" id="WP_258210896.1">
    <property type="nucleotide sequence ID" value="NZ_CP102734.1"/>
</dbReference>
<dbReference type="PANTHER" id="PTHR43875:SF1">
    <property type="entry name" value="OSMOPROTECTIVE COMPOUNDS UPTAKE ATP-BINDING PROTEIN GGTA"/>
    <property type="match status" value="1"/>
</dbReference>
<dbReference type="InterPro" id="IPR003439">
    <property type="entry name" value="ABC_transporter-like_ATP-bd"/>
</dbReference>
<dbReference type="Gene3D" id="2.40.50.100">
    <property type="match status" value="1"/>
</dbReference>
<protein>
    <submittedName>
        <fullName evidence="6">ATP-binding cassette domain-containing protein</fullName>
    </submittedName>
</protein>
<feature type="domain" description="ABC transporter" evidence="5">
    <location>
        <begin position="44"/>
        <end position="499"/>
    </location>
</feature>
<dbReference type="Gene3D" id="2.40.50.140">
    <property type="entry name" value="Nucleic acid-binding proteins"/>
    <property type="match status" value="1"/>
</dbReference>
<evidence type="ECO:0000259" key="5">
    <source>
        <dbReference type="PROSITE" id="PS50893"/>
    </source>
</evidence>
<keyword evidence="7" id="KW-1185">Reference proteome</keyword>
<dbReference type="InterPro" id="IPR012340">
    <property type="entry name" value="NA-bd_OB-fold"/>
</dbReference>
<dbReference type="SMART" id="SM00382">
    <property type="entry name" value="AAA"/>
    <property type="match status" value="1"/>
</dbReference>
<sequence length="614" mass="71091">MFKKLLFDLLLLNKKKKEEYSKKLDVVKSFSDKRYQLQSVNPEIELRNLVVDFGDTLAIDNSNIKIQKGDLVTFLGPSGCGKTTTLNAIAGLLTPTSGQILFRGEDVTKKDPKNRNLGLVFQNYALYPHLSVYENIAFPLRNDVQWRIDVKNKSLEFKNKVNSLIFEANGASGEELEKYKRYFFIFLDTAKEMKSYYNNLKSELTQKISALETNKKLSKVHKQSYLAKISKDLLDFKKKNLNLDKLKDNYLEIVKTLNTEKLEEFMQAFSNGQEAITWYKKIAKFIHEHYKKLLNNLSQELKSEKARVKSTEDYKKMKQIKNEIVILHHLSWKQYKLYEKELINKYSLSRNNLSAQNLEKVEHFSENILSINEWIHKEVMEVSEKVEITKNLHKKPTKLSGGQQQRVAIARGIVRKPKILLMDEPLSNLDAKLRTQTRKWIRKIQSELGITTIFVTHDQEEAMSISDTIVCMSEGKIQQIGSPMELYEKPTNEFVARFLGTPEMTIIEAQNKAGKVYIKDAFLFENKDLKHKTLKVGLRSEHLIEDTKGTISAVIETVEYLGKDVLASVNFQDVKINVFLKNKKTYEVGEEVKMSVPEKLIYLFDKNGERINAK</sequence>
<keyword evidence="1" id="KW-0813">Transport</keyword>
<dbReference type="EMBL" id="CP102734">
    <property type="protein sequence ID" value="UVD81722.1"/>
    <property type="molecule type" value="Genomic_DNA"/>
</dbReference>
<keyword evidence="3 6" id="KW-0067">ATP-binding</keyword>
<gene>
    <name evidence="6" type="ORF">NV226_00155</name>
</gene>
<evidence type="ECO:0000256" key="4">
    <source>
        <dbReference type="SAM" id="Coils"/>
    </source>
</evidence>
<dbReference type="GO" id="GO:0005524">
    <property type="term" value="F:ATP binding"/>
    <property type="evidence" value="ECO:0007669"/>
    <property type="project" value="UniProtKB-KW"/>
</dbReference>
<dbReference type="SUPFAM" id="SSF50331">
    <property type="entry name" value="MOP-like"/>
    <property type="match status" value="1"/>
</dbReference>
<evidence type="ECO:0000256" key="2">
    <source>
        <dbReference type="ARBA" id="ARBA00022741"/>
    </source>
</evidence>
<dbReference type="Pfam" id="PF00005">
    <property type="entry name" value="ABC_tran"/>
    <property type="match status" value="2"/>
</dbReference>
<evidence type="ECO:0000313" key="6">
    <source>
        <dbReference type="EMBL" id="UVD81722.1"/>
    </source>
</evidence>
<dbReference type="InterPro" id="IPR008995">
    <property type="entry name" value="Mo/tungstate-bd_C_term_dom"/>
</dbReference>